<reference evidence="9" key="1">
    <citation type="submission" date="2021-02" db="EMBL/GenBank/DDBJ databases">
        <authorList>
            <person name="Dougan E. K."/>
            <person name="Rhodes N."/>
            <person name="Thang M."/>
            <person name="Chan C."/>
        </authorList>
    </citation>
    <scope>NUCLEOTIDE SEQUENCE</scope>
</reference>
<dbReference type="InterPro" id="IPR023395">
    <property type="entry name" value="MCP_dom_sf"/>
</dbReference>
<keyword evidence="10" id="KW-1185">Reference proteome</keyword>
<dbReference type="GO" id="GO:0008270">
    <property type="term" value="F:zinc ion binding"/>
    <property type="evidence" value="ECO:0007669"/>
    <property type="project" value="UniProtKB-KW"/>
</dbReference>
<dbReference type="PROSITE" id="PS50158">
    <property type="entry name" value="ZF_CCHC"/>
    <property type="match status" value="1"/>
</dbReference>
<evidence type="ECO:0000313" key="9">
    <source>
        <dbReference type="EMBL" id="CAE7341540.1"/>
    </source>
</evidence>
<keyword evidence="4" id="KW-0862">Zinc</keyword>
<evidence type="ECO:0000256" key="5">
    <source>
        <dbReference type="PROSITE-ProRule" id="PRU00282"/>
    </source>
</evidence>
<dbReference type="PANTHER" id="PTHR47567:SF1">
    <property type="entry name" value="NAD-DEPENDENT EPIMERASE_DEHYDRATASE DOMAIN-CONTAINING PROTEIN"/>
    <property type="match status" value="1"/>
</dbReference>
<sequence length="3115" mass="342508">MERRRDRSSEHAKEEPALEIEGQLEVVNGISGEASGVVVEAPITPTELGHAIQAALGFHPSTQSLFINDGQQPYNASAGRLPKGPVHSLRIIRQSRDFEAKHEFLEQLSGELARKDEKGGALGQLYHVEKLTRGLGASAVVLVPGKPNSSPTGYADPEQGPLVLAPAATALAPDLRPFRLLPLPANRRRATVGTRLQCSPAVVLVLLLAFRRHGFSLRALCWPVRVEHLSETAPDKENGFDLVLAELDKAFRYDNRVEMPRAIDKYFYALQRRPDQTLLQYTGEARDAVRELEKHGIALPSEVHGYILLKKSGLSPEQKQLILSQVGAKLTPDKIEESMFFLLGQDHKAAARQPPTRTWHRGGAKSASSGTWRRSYGSAHLADDGQTWSDWDGDDDTAFMAEDPEVYEEDAQWQDDGYLDALEPEETEYAYYEDIAQDDDEAYEEAYASYIDARRRLADVKASRGFFPVATTCLRCGQPGHWASQCPMPPSSSPSVASSPSKRPRDTVHVAADLPCALDLAHAVDAALVVTEDGSLVAQQDGGASAMLGGHRPVMQAISHLLSKGVSPANLAFSRANRCCRFGGDNTALATWSVHLPVFVRGVPGRLQVFIVEGDTPLLVGRPILKALQVRTDFELDLCSVLGGEPTAALLGPGGEFMLQLDEGLDSDSVLQPLAVDLVTEELATLASPCDPRLPLLTLADYLADTGREGPDVDLAFSTASAPDADSAPALDSPSAETSVDPSVHAPVLSPVTPKLLKSLEVSARQPVNATNKALEEALWSSPATPPVFWEVYSGTGNLSAEMTRRGFDVRTFDLPEWDFTKPSERRRFLNLLHHERPHVVWLAPPCPLLWSPLQNLTSSDSYQQEILELDRQLHHASHLKLSRRVFDFQLSTGRQPSVEFLAGLPPLTCVLLVLDFNQHGRLTPIKKATRLQVTHPELCEMLSIRCPGHSFHLPLVGQSPRIGSRSAAAAAYQPTMCRKLAGALQTAVDVALARPVFEKAFAGGSASASSDIPAVDSSAPPPAPERAADEPAVAPTAPSEPNVVNPHRNTGVLEQLLTERPAEAQRIVARLHKNLGHPSRDQMVEQLRARGSSNALLQAAHDYVCPTCAQLAPPNQVPKSSLPSATKLNQRLMADTFWVTLPKGRTVPVLSMLDAATKYVVARPLVSETSEQFLRALERGWVKLFGPPHVLQVDAHPSWASAAVRDWVTTHGVELLISPGEAHQRLAQVERRHQVLRRAIDVFMADTGGTTIDDLRRALDFLVPQINNTISVQGYSPTQWVLGYQPDLPGMLLGSNVNPSHLDGSPDFRRKLDLQSSAAKAIMSADNDERLRRALLRQSRVTSSVFAVGQRVYYYREGTGVGPRIRWRGPAVVTMVEQDSRGRQSVVWLVHGAQLIRAAAEHLRRDFSDSEPVASPTQALETLRGRGTTSFIDLPRTNRRVPRDEAHAMPSDDEVVEPDPKRPRPHVAVAPEPSHVAPPSVDLPAPAPLPNPPTPTVDFREAPLPDDASDQLSDDAAVPLPDSDMRPQETCAERRARIDRTETLPFHRHPAADRSRSPPPSAEPALTEQAHFCDVLPQSTPFLPPGWTIAGDGQMHLDSVQDQWEFDGRHLVRRHFVARDRAFDPLSPGDCPVPVHMLSKVRHTYRGRHRHDDRWRVHAPKRDGGHWWTGKTVFKVQPRYRQEAHDAFYQASDGHSSYVGAKRKADLDEKTLSLSDRLLFQEAKSKELASFFQNSVWDFDHESSAPSGRILKAHVILKWSKNPDGSPRAKARLITQGFKDPDALGGLVDRTAPTLTRLSRHMLLSLAANLGWGAATGDISTAFLQGKEHSTALDAPRAWYCEATERLERLGFVRHALDQCLFLLYDWETLDSLGRPQLVCALGLYVDDLLAIGNSADPRYCSARDRLQQTFAFREWHERKPSVEYLGAEIEQSPEGVLRYHQAKYLSKLHPITIPNSRLCDPTSPVTERERTQLRALLGGLQWVATQSSPHIQPHTSMLAGLTTKATVSTLQAANKALRFAKHNADVGLSYPYLGPVDELVVVAYSDASFACRDDLSSQGGYLITLCHKDALEKGNAFTYHVLDWRSFKLPRVARSTLSAEGQAAAEAADALYFTSLFLKAFFDPKLDLNSPDAARLPHSSALVVDAKALYDLLHQDELQARLGAEKRTAVEVLVTKQRLVEASAVPRWVSSERQLADGLTKESATQLFADRLRTHQNRLTDDQTYQAARKKDPAKRQASATEFAISRPQALASAMFACCLTTARAEPISPPPMNFVDVAFVTSCQTASGLVTDACLNRGYLQCQCGNPDSSRQNPSFGENLFLSASSSSATAQPVAYRRDSLPSSNSQVSEARPTGYADPEQGHGSYPGRPIVEEHRVFGRDTSSRPQLLIWLEEDDAFVQDALVRVAAADITEEFRGWALSALLSGAQSQLSPRPGLLARLARDTDLDTMKWLRDFPVFGRNRDFLLYSAAKHPGPHRKAGLRAAFNDPVAEREFMKVCVEHCGCVIQFTGWCSDMDLVHLAMRNDVRAFRHATEPIRNDPATALSAVARNGMLLEFASPRLRATRAVIQAAVSQNVFAFQFARLETPELRAFAATEVLKKLGVAGENVASDVRQHAAEAYRMCRTCPSLLQALQTLLREADTMDAGWLREFCLEGVKQEPSFYKALSKPEQSDMQIAMAAVRLDPWLFPHALPKRIRCCFDIQVAAVAKDVNLKYFVLPSDRVIVEKAAVAWGKEMWGGKRGGADAVLLAWKEDIAILQLLAGEAEPGDEARRVEDKLLMTKCSSELRGRILDPEGRPLDGLPMPEQLEQRPIFQKEKPKEVLFDNMAEQSKPAPSISEIMTKASKKALSGGLAGMGAQAINVLALMWMRTIMNYQYRYGGTFTSVAQKLYAEGGIPRFYRGLAPGLIQAPVSRFGDTAANDGALAALEHTSLPTAAKTMAASACAAGFRLFLMPIDAWKTTKQVEGKDGLNKLIEKTKKHPTALWQGGVGAMTATWVGHYPWFYTNNQLRESLPQFDIPAGKHVRNALIGFASAAVSDTCSNSLRVLKTTRQTSLEPVGYLESAQQIISKEGYAGLFGRGLKTRILTNGVQGAFFTVGWRAISEYLNKKA</sequence>
<feature type="repeat" description="Solcar" evidence="5">
    <location>
        <begin position="2850"/>
        <end position="2931"/>
    </location>
</feature>
<dbReference type="InterPro" id="IPR036875">
    <property type="entry name" value="Znf_CCHC_sf"/>
</dbReference>
<feature type="compositionally biased region" description="Low complexity" evidence="6">
    <location>
        <begin position="716"/>
        <end position="736"/>
    </location>
</feature>
<evidence type="ECO:0000256" key="2">
    <source>
        <dbReference type="ARBA" id="ARBA00022692"/>
    </source>
</evidence>
<dbReference type="Pfam" id="PF00098">
    <property type="entry name" value="zf-CCHC"/>
    <property type="match status" value="1"/>
</dbReference>
<protein>
    <submittedName>
        <fullName evidence="9">RE1 protein</fullName>
    </submittedName>
</protein>
<dbReference type="GO" id="GO:0003676">
    <property type="term" value="F:nucleic acid binding"/>
    <property type="evidence" value="ECO:0007669"/>
    <property type="project" value="InterPro"/>
</dbReference>
<keyword evidence="3 5" id="KW-0472">Membrane</keyword>
<dbReference type="SMART" id="SM00343">
    <property type="entry name" value="ZnF_C2HC"/>
    <property type="match status" value="1"/>
</dbReference>
<feature type="region of interest" description="Disordered" evidence="6">
    <location>
        <begin position="485"/>
        <end position="504"/>
    </location>
</feature>
<dbReference type="InterPro" id="IPR018108">
    <property type="entry name" value="MCP_transmembrane"/>
</dbReference>
<feature type="region of interest" description="Disordered" evidence="6">
    <location>
        <begin position="1007"/>
        <end position="1048"/>
    </location>
</feature>
<dbReference type="InterPro" id="IPR036397">
    <property type="entry name" value="RNaseH_sf"/>
</dbReference>
<dbReference type="InterPro" id="IPR025197">
    <property type="entry name" value="DUF4116"/>
</dbReference>
<keyword evidence="4" id="KW-0863">Zinc-finger</keyword>
<dbReference type="InterPro" id="IPR001584">
    <property type="entry name" value="Integrase_cat-core"/>
</dbReference>
<feature type="region of interest" description="Disordered" evidence="6">
    <location>
        <begin position="352"/>
        <end position="371"/>
    </location>
</feature>
<accession>A0A812P627</accession>
<dbReference type="Proteomes" id="UP000604046">
    <property type="component" value="Unassembled WGS sequence"/>
</dbReference>
<feature type="region of interest" description="Disordered" evidence="6">
    <location>
        <begin position="714"/>
        <end position="746"/>
    </location>
</feature>
<dbReference type="Pfam" id="PF13475">
    <property type="entry name" value="DUF4116"/>
    <property type="match status" value="1"/>
</dbReference>
<feature type="compositionally biased region" description="Pro residues" evidence="6">
    <location>
        <begin position="1486"/>
        <end position="1496"/>
    </location>
</feature>
<keyword evidence="2 5" id="KW-0812">Transmembrane</keyword>
<dbReference type="EMBL" id="CAJNDS010002126">
    <property type="protein sequence ID" value="CAE7341540.1"/>
    <property type="molecule type" value="Genomic_DNA"/>
</dbReference>
<dbReference type="SUPFAM" id="SSF103506">
    <property type="entry name" value="Mitochondrial carrier"/>
    <property type="match status" value="1"/>
</dbReference>
<dbReference type="Gene3D" id="3.30.420.10">
    <property type="entry name" value="Ribonuclease H-like superfamily/Ribonuclease H"/>
    <property type="match status" value="1"/>
</dbReference>
<dbReference type="GO" id="GO:0015074">
    <property type="term" value="P:DNA integration"/>
    <property type="evidence" value="ECO:0007669"/>
    <property type="project" value="InterPro"/>
</dbReference>
<evidence type="ECO:0000256" key="1">
    <source>
        <dbReference type="ARBA" id="ARBA00004141"/>
    </source>
</evidence>
<dbReference type="PROSITE" id="PS50920">
    <property type="entry name" value="SOLCAR"/>
    <property type="match status" value="1"/>
</dbReference>
<evidence type="ECO:0000256" key="3">
    <source>
        <dbReference type="ARBA" id="ARBA00023136"/>
    </source>
</evidence>
<evidence type="ECO:0000256" key="4">
    <source>
        <dbReference type="PROSITE-ProRule" id="PRU00047"/>
    </source>
</evidence>
<comment type="subcellular location">
    <subcellularLocation>
        <location evidence="1">Membrane</location>
        <topology evidence="1">Multi-pass membrane protein</topology>
    </subcellularLocation>
</comment>
<dbReference type="Gene3D" id="1.50.40.10">
    <property type="entry name" value="Mitochondrial carrier domain"/>
    <property type="match status" value="1"/>
</dbReference>
<dbReference type="Gene3D" id="4.10.60.10">
    <property type="entry name" value="Zinc finger, CCHC-type"/>
    <property type="match status" value="1"/>
</dbReference>
<evidence type="ECO:0000259" key="7">
    <source>
        <dbReference type="PROSITE" id="PS50158"/>
    </source>
</evidence>
<proteinExistence type="predicted"/>
<dbReference type="InterPro" id="IPR001878">
    <property type="entry name" value="Znf_CCHC"/>
</dbReference>
<evidence type="ECO:0000313" key="10">
    <source>
        <dbReference type="Proteomes" id="UP000604046"/>
    </source>
</evidence>
<feature type="domain" description="CCHC-type" evidence="7">
    <location>
        <begin position="473"/>
        <end position="487"/>
    </location>
</feature>
<dbReference type="OrthoDB" id="409948at2759"/>
<comment type="caution">
    <text evidence="9">The sequence shown here is derived from an EMBL/GenBank/DDBJ whole genome shotgun (WGS) entry which is preliminary data.</text>
</comment>
<feature type="domain" description="Integrase catalytic" evidence="8">
    <location>
        <begin position="1120"/>
        <end position="1286"/>
    </location>
</feature>
<feature type="region of interest" description="Disordered" evidence="6">
    <location>
        <begin position="2336"/>
        <end position="2369"/>
    </location>
</feature>
<dbReference type="PROSITE" id="PS50994">
    <property type="entry name" value="INTEGRASE"/>
    <property type="match status" value="1"/>
</dbReference>
<keyword evidence="4" id="KW-0479">Metal-binding</keyword>
<dbReference type="SUPFAM" id="SSF53098">
    <property type="entry name" value="Ribonuclease H-like"/>
    <property type="match status" value="1"/>
</dbReference>
<dbReference type="GO" id="GO:0016020">
    <property type="term" value="C:membrane"/>
    <property type="evidence" value="ECO:0007669"/>
    <property type="project" value="UniProtKB-SubCell"/>
</dbReference>
<name>A0A812P627_9DINO</name>
<evidence type="ECO:0000259" key="8">
    <source>
        <dbReference type="PROSITE" id="PS50994"/>
    </source>
</evidence>
<feature type="region of interest" description="Disordered" evidence="6">
    <location>
        <begin position="1406"/>
        <end position="1527"/>
    </location>
</feature>
<feature type="region of interest" description="Disordered" evidence="6">
    <location>
        <begin position="1547"/>
        <end position="1566"/>
    </location>
</feature>
<feature type="compositionally biased region" description="Low complexity" evidence="6">
    <location>
        <begin position="1007"/>
        <end position="1019"/>
    </location>
</feature>
<dbReference type="SUPFAM" id="SSF57756">
    <property type="entry name" value="Retrovirus zinc finger-like domains"/>
    <property type="match status" value="1"/>
</dbReference>
<organism evidence="9 10">
    <name type="scientific">Symbiodinium natans</name>
    <dbReference type="NCBI Taxonomy" id="878477"/>
    <lineage>
        <taxon>Eukaryota</taxon>
        <taxon>Sar</taxon>
        <taxon>Alveolata</taxon>
        <taxon>Dinophyceae</taxon>
        <taxon>Suessiales</taxon>
        <taxon>Symbiodiniaceae</taxon>
        <taxon>Symbiodinium</taxon>
    </lineage>
</organism>
<dbReference type="InterPro" id="IPR012337">
    <property type="entry name" value="RNaseH-like_sf"/>
</dbReference>
<gene>
    <name evidence="9" type="primary">RE1</name>
    <name evidence="9" type="ORF">SNAT2548_LOCUS17872</name>
</gene>
<dbReference type="PANTHER" id="PTHR47567">
    <property type="entry name" value="MITOCHONDRIAL SUBSTRATE/SOLUTE CARRIER"/>
    <property type="match status" value="1"/>
</dbReference>
<evidence type="ECO:0000256" key="6">
    <source>
        <dbReference type="SAM" id="MobiDB-lite"/>
    </source>
</evidence>